<keyword evidence="1" id="KW-0808">Transferase</keyword>
<reference evidence="1 2" key="1">
    <citation type="journal article" date="2010" name="Stand. Genomic Sci.">
        <title>Complete genome sequence of Spirosoma linguale type strain (1).</title>
        <authorList>
            <person name="Lail K."/>
            <person name="Sikorski J."/>
            <person name="Saunders E."/>
            <person name="Lapidus A."/>
            <person name="Glavina Del Rio T."/>
            <person name="Copeland A."/>
            <person name="Tice H."/>
            <person name="Cheng J.-F."/>
            <person name="Lucas S."/>
            <person name="Nolan M."/>
            <person name="Bruce D."/>
            <person name="Goodwin L."/>
            <person name="Pitluck S."/>
            <person name="Ivanova N."/>
            <person name="Mavromatis K."/>
            <person name="Ovchinnikova G."/>
            <person name="Pati A."/>
            <person name="Chen A."/>
            <person name="Palaniappan K."/>
            <person name="Land M."/>
            <person name="Hauser L."/>
            <person name="Chang Y.-J."/>
            <person name="Jeffries C.D."/>
            <person name="Chain P."/>
            <person name="Brettin T."/>
            <person name="Detter J.C."/>
            <person name="Schuetze A."/>
            <person name="Rohde M."/>
            <person name="Tindall B.J."/>
            <person name="Goeker M."/>
            <person name="Bristow J."/>
            <person name="Eisen J.A."/>
            <person name="Markowitz V."/>
            <person name="Hugenholtz P."/>
            <person name="Kyrpides N.C."/>
            <person name="Klenk H.-P."/>
            <person name="Chen F."/>
        </authorList>
    </citation>
    <scope>NUCLEOTIDE SEQUENCE [LARGE SCALE GENOMIC DNA]</scope>
    <source>
        <strain evidence="2">ATCC 33905 / DSM 74 / LMG 10896 / Claus 1</strain>
    </source>
</reference>
<dbReference type="Proteomes" id="UP000002028">
    <property type="component" value="Plasmid pSLIN01"/>
</dbReference>
<evidence type="ECO:0000313" key="2">
    <source>
        <dbReference type="Proteomes" id="UP000002028"/>
    </source>
</evidence>
<dbReference type="Gene3D" id="3.90.1200.10">
    <property type="match status" value="1"/>
</dbReference>
<dbReference type="GO" id="GO:0016773">
    <property type="term" value="F:phosphotransferase activity, alcohol group as acceptor"/>
    <property type="evidence" value="ECO:0007669"/>
    <property type="project" value="InterPro"/>
</dbReference>
<evidence type="ECO:0000313" key="1">
    <source>
        <dbReference type="EMBL" id="ADB42696.1"/>
    </source>
</evidence>
<keyword evidence="2" id="KW-1185">Reference proteome</keyword>
<organism evidence="1 2">
    <name type="scientific">Spirosoma linguale (strain ATCC 33905 / DSM 74 / LMG 10896 / Claus 1)</name>
    <dbReference type="NCBI Taxonomy" id="504472"/>
    <lineage>
        <taxon>Bacteria</taxon>
        <taxon>Pseudomonadati</taxon>
        <taxon>Bacteroidota</taxon>
        <taxon>Cytophagia</taxon>
        <taxon>Cytophagales</taxon>
        <taxon>Cytophagaceae</taxon>
        <taxon>Spirosoma</taxon>
    </lineage>
</organism>
<dbReference type="SUPFAM" id="SSF56112">
    <property type="entry name" value="Protein kinase-like (PK-like)"/>
    <property type="match status" value="1"/>
</dbReference>
<dbReference type="InterPro" id="IPR006748">
    <property type="entry name" value="NH2Glyco/OHUrea_AB-resist_kin"/>
</dbReference>
<sequence length="195" mass="21039">MLIPDGMLITTHSSHLLPVKQGDTALMLKIAIAAEERQGNFLMAWWRGKGAARVIDHDGDALLLERATSSRSLVQDVCVLHGDLHHENVLDLGKRGWLAIDPKGLVGERAFDFANLFYNPSSAVALSTGRLSCQIKVVAQASCLEPKRLLQWVLAWGGLSATWLLLDDIDPAATLAIASLAASELTLSDGLYEGS</sequence>
<dbReference type="HOGENOM" id="CLU_061172_0_0_10"/>
<dbReference type="AlphaFoldDB" id="D2QV64"/>
<accession>D2QV64</accession>
<proteinExistence type="predicted"/>
<name>D2QV64_SPILD</name>
<dbReference type="GO" id="GO:0019748">
    <property type="term" value="P:secondary metabolic process"/>
    <property type="evidence" value="ECO:0007669"/>
    <property type="project" value="InterPro"/>
</dbReference>
<dbReference type="InterPro" id="IPR011009">
    <property type="entry name" value="Kinase-like_dom_sf"/>
</dbReference>
<dbReference type="Pfam" id="PF04655">
    <property type="entry name" value="APH_6_hur"/>
    <property type="match status" value="2"/>
</dbReference>
<dbReference type="GO" id="GO:0016301">
    <property type="term" value="F:kinase activity"/>
    <property type="evidence" value="ECO:0007669"/>
    <property type="project" value="UniProtKB-KW"/>
</dbReference>
<keyword evidence="1" id="KW-0614">Plasmid</keyword>
<gene>
    <name evidence="1" type="ordered locus">Slin_6740</name>
</gene>
<dbReference type="RefSeq" id="WP_012931178.1">
    <property type="nucleotide sequence ID" value="NC_013731.1"/>
</dbReference>
<protein>
    <submittedName>
        <fullName evidence="1">Aminoglycoside/hydroxyurea antibiotic resistance kinase</fullName>
    </submittedName>
</protein>
<keyword evidence="1" id="KW-0418">Kinase</keyword>
<dbReference type="EMBL" id="CP001770">
    <property type="protein sequence ID" value="ADB42696.1"/>
    <property type="molecule type" value="Genomic_DNA"/>
</dbReference>
<geneLocation type="plasmid" evidence="1 2">
    <name>pSLIN01</name>
</geneLocation>
<dbReference type="KEGG" id="sli:Slin_6740"/>